<organism evidence="3 4">
    <name type="scientific">Patella caerulea</name>
    <name type="common">Rayed Mediterranean limpet</name>
    <dbReference type="NCBI Taxonomy" id="87958"/>
    <lineage>
        <taxon>Eukaryota</taxon>
        <taxon>Metazoa</taxon>
        <taxon>Spiralia</taxon>
        <taxon>Lophotrochozoa</taxon>
        <taxon>Mollusca</taxon>
        <taxon>Gastropoda</taxon>
        <taxon>Patellogastropoda</taxon>
        <taxon>Patelloidea</taxon>
        <taxon>Patellidae</taxon>
        <taxon>Patella</taxon>
    </lineage>
</organism>
<dbReference type="InterPro" id="IPR036397">
    <property type="entry name" value="RNaseH_sf"/>
</dbReference>
<reference evidence="3 4" key="1">
    <citation type="submission" date="2024-01" db="EMBL/GenBank/DDBJ databases">
        <title>The genome of the rayed Mediterranean limpet Patella caerulea (Linnaeus, 1758).</title>
        <authorList>
            <person name="Anh-Thu Weber A."/>
            <person name="Halstead-Nussloch G."/>
        </authorList>
    </citation>
    <scope>NUCLEOTIDE SEQUENCE [LARGE SCALE GENOMIC DNA]</scope>
    <source>
        <strain evidence="3">AATW-2023a</strain>
        <tissue evidence="3">Whole specimen</tissue>
    </source>
</reference>
<dbReference type="CDD" id="cd22744">
    <property type="entry name" value="OTU"/>
    <property type="match status" value="1"/>
</dbReference>
<feature type="domain" description="OTU" evidence="2">
    <location>
        <begin position="461"/>
        <end position="600"/>
    </location>
</feature>
<keyword evidence="4" id="KW-1185">Reference proteome</keyword>
<sequence>MVRVYYRKRPERTAPDVLQRALEHFKSTSDGYKKTAALFNIPASTLHGYINKYKKLDQAELSTPKMSFGYTKPRQVFTDEQEKQLATYLQHAASIYFGLSPREVRMLAYECAKLFNLQMPVSWSDVQMAGPDWFSAFLKRHPQLAIRVPEATSLARASAFNKANVSVFFGKLAAVMDRNKFDCTRIWNIDETAITTVVKPNKVVASTGTKQVGSLTSQERGQLVTLCAAVSAAGQAIPPFLVFPRVNFKSYFLNGAPPGADGSAHPSGWMTHENFLLFLKHFVSIVQPSNQKPVLLLLDNHQSHLAIEVLDFAKQNGIVMLSFPPHCSHRLQPLDISVFGPLKKKVSQAQSNWLRNHPGKPIGIYDIASILCEPWKLSMTMTNICSGFRKSGIYPYNCDIFSDSEYMPSDVTDRQQEPASVVPDDHRPCGPDQDQNRSSNESVVQSSDSPDLTSYLDRKSICRIPVGSDGHCLLYSVCSSLAATNQGAYTSVELAQFITKEVEENQAYYKNFVVTEDAPLPATVQAYLVNKEFNNNTCDLILNSLCNAMNMKALVIRETGGAISELEVMPGRQGVQIQRTIYLVLQGSGGGAHYNGAICSKTHPSTVESLSNRSLERPLSPNTFSPEIVKPHPKAPQRSTKACVVNRKRRKSCILTDTPEKEALREEQDRRISKKLKQKVTVPKKLQLERTQRIEQNKQTGVGVKRKSRNQGSEDSDSEEIESFCLLCMEPWSNSRSREKWIQCVSCKLWSHEECADTYGKATYVCLNCDSDDEIS</sequence>
<evidence type="ECO:0000256" key="1">
    <source>
        <dbReference type="SAM" id="MobiDB-lite"/>
    </source>
</evidence>
<dbReference type="InterPro" id="IPR050863">
    <property type="entry name" value="CenT-Element_Derived"/>
</dbReference>
<accession>A0AAN8GC25</accession>
<feature type="region of interest" description="Disordered" evidence="1">
    <location>
        <begin position="691"/>
        <end position="716"/>
    </location>
</feature>
<dbReference type="SUPFAM" id="SSF57903">
    <property type="entry name" value="FYVE/PHD zinc finger"/>
    <property type="match status" value="1"/>
</dbReference>
<dbReference type="InterPro" id="IPR011011">
    <property type="entry name" value="Znf_FYVE_PHD"/>
</dbReference>
<comment type="caution">
    <text evidence="3">The sequence shown here is derived from an EMBL/GenBank/DDBJ whole genome shotgun (WGS) entry which is preliminary data.</text>
</comment>
<dbReference type="InterPro" id="IPR003323">
    <property type="entry name" value="OTU_dom"/>
</dbReference>
<proteinExistence type="predicted"/>
<dbReference type="EMBL" id="JAZGQO010000021">
    <property type="protein sequence ID" value="KAK6166826.1"/>
    <property type="molecule type" value="Genomic_DNA"/>
</dbReference>
<dbReference type="InterPro" id="IPR004875">
    <property type="entry name" value="DDE_SF_endonuclease_dom"/>
</dbReference>
<gene>
    <name evidence="3" type="ORF">SNE40_023441</name>
</gene>
<evidence type="ECO:0000313" key="3">
    <source>
        <dbReference type="EMBL" id="KAK6166826.1"/>
    </source>
</evidence>
<dbReference type="GO" id="GO:0003677">
    <property type="term" value="F:DNA binding"/>
    <property type="evidence" value="ECO:0007669"/>
    <property type="project" value="TreeGrafter"/>
</dbReference>
<feature type="region of interest" description="Disordered" evidence="1">
    <location>
        <begin position="612"/>
        <end position="642"/>
    </location>
</feature>
<feature type="region of interest" description="Disordered" evidence="1">
    <location>
        <begin position="409"/>
        <end position="452"/>
    </location>
</feature>
<dbReference type="Gene3D" id="3.30.420.10">
    <property type="entry name" value="Ribonuclease H-like superfamily/Ribonuclease H"/>
    <property type="match status" value="1"/>
</dbReference>
<dbReference type="PANTHER" id="PTHR19303:SF71">
    <property type="entry name" value="ZINC FINGER PHD-TYPE DOMAIN-CONTAINING PROTEIN"/>
    <property type="match status" value="1"/>
</dbReference>
<evidence type="ECO:0000313" key="4">
    <source>
        <dbReference type="Proteomes" id="UP001347796"/>
    </source>
</evidence>
<dbReference type="AlphaFoldDB" id="A0AAN8GC25"/>
<dbReference type="GO" id="GO:0005634">
    <property type="term" value="C:nucleus"/>
    <property type="evidence" value="ECO:0007669"/>
    <property type="project" value="TreeGrafter"/>
</dbReference>
<protein>
    <recommendedName>
        <fullName evidence="2">OTU domain-containing protein</fullName>
    </recommendedName>
</protein>
<evidence type="ECO:0000259" key="2">
    <source>
        <dbReference type="PROSITE" id="PS50802"/>
    </source>
</evidence>
<dbReference type="PANTHER" id="PTHR19303">
    <property type="entry name" value="TRANSPOSON"/>
    <property type="match status" value="1"/>
</dbReference>
<name>A0AAN8GC25_PATCE</name>
<feature type="compositionally biased region" description="Low complexity" evidence="1">
    <location>
        <begin position="436"/>
        <end position="449"/>
    </location>
</feature>
<dbReference type="PROSITE" id="PS50802">
    <property type="entry name" value="OTU"/>
    <property type="match status" value="1"/>
</dbReference>
<dbReference type="Pfam" id="PF03184">
    <property type="entry name" value="DDE_1"/>
    <property type="match status" value="1"/>
</dbReference>
<dbReference type="Proteomes" id="UP001347796">
    <property type="component" value="Unassembled WGS sequence"/>
</dbReference>